<feature type="transmembrane region" description="Helical" evidence="5">
    <location>
        <begin position="21"/>
        <end position="40"/>
    </location>
</feature>
<dbReference type="InterPro" id="IPR013717">
    <property type="entry name" value="PIG-P"/>
</dbReference>
<feature type="domain" description="PIG-P" evidence="6">
    <location>
        <begin position="18"/>
        <end position="139"/>
    </location>
</feature>
<evidence type="ECO:0000259" key="6">
    <source>
        <dbReference type="Pfam" id="PF08510"/>
    </source>
</evidence>
<keyword evidence="3 5" id="KW-1133">Transmembrane helix</keyword>
<evidence type="ECO:0000313" key="7">
    <source>
        <dbReference type="EMBL" id="KAJ3174809.1"/>
    </source>
</evidence>
<evidence type="ECO:0000256" key="4">
    <source>
        <dbReference type="ARBA" id="ARBA00023136"/>
    </source>
</evidence>
<evidence type="ECO:0000256" key="3">
    <source>
        <dbReference type="ARBA" id="ARBA00022989"/>
    </source>
</evidence>
<protein>
    <recommendedName>
        <fullName evidence="6">PIG-P domain-containing protein</fullName>
    </recommendedName>
</protein>
<comment type="caution">
    <text evidence="7">The sequence shown here is derived from an EMBL/GenBank/DDBJ whole genome shotgun (WGS) entry which is preliminary data.</text>
</comment>
<dbReference type="EMBL" id="JADGJQ010000060">
    <property type="protein sequence ID" value="KAJ3174809.1"/>
    <property type="molecule type" value="Genomic_DNA"/>
</dbReference>
<name>A0AAD5THH0_9FUNG</name>
<organism evidence="7 8">
    <name type="scientific">Geranomyces variabilis</name>
    <dbReference type="NCBI Taxonomy" id="109894"/>
    <lineage>
        <taxon>Eukaryota</taxon>
        <taxon>Fungi</taxon>
        <taxon>Fungi incertae sedis</taxon>
        <taxon>Chytridiomycota</taxon>
        <taxon>Chytridiomycota incertae sedis</taxon>
        <taxon>Chytridiomycetes</taxon>
        <taxon>Spizellomycetales</taxon>
        <taxon>Powellomycetaceae</taxon>
        <taxon>Geranomyces</taxon>
    </lineage>
</organism>
<dbReference type="AlphaFoldDB" id="A0AAD5THH0"/>
<comment type="subcellular location">
    <subcellularLocation>
        <location evidence="1">Membrane</location>
        <topology evidence="1">Multi-pass membrane protein</topology>
    </subcellularLocation>
</comment>
<dbReference type="Proteomes" id="UP001212152">
    <property type="component" value="Unassembled WGS sequence"/>
</dbReference>
<keyword evidence="8" id="KW-1185">Reference proteome</keyword>
<dbReference type="PANTHER" id="PTHR46346:SF1">
    <property type="entry name" value="PHOSPHATIDYLINOSITOL N-ACETYLGLUCOSAMINYLTRANSFERASE SUBUNIT P"/>
    <property type="match status" value="1"/>
</dbReference>
<sequence length="140" mass="15530">MARPRSASVPPPPTRSETREYIGFAIYLASFVAFVLYLAWALLPDGVLHAVGLSYYPTRWWALALPIWVLGLIPFIPIAFTGINLLRTPGLRALDTISEPDARVLQFPVDADKLLKLGSEDSIPELEDIPLSTVNQILYP</sequence>
<gene>
    <name evidence="7" type="ORF">HDU87_006926</name>
</gene>
<dbReference type="GO" id="GO:0005783">
    <property type="term" value="C:endoplasmic reticulum"/>
    <property type="evidence" value="ECO:0007669"/>
    <property type="project" value="TreeGrafter"/>
</dbReference>
<accession>A0AAD5THH0</accession>
<evidence type="ECO:0000256" key="5">
    <source>
        <dbReference type="SAM" id="Phobius"/>
    </source>
</evidence>
<dbReference type="PANTHER" id="PTHR46346">
    <property type="entry name" value="PHOSPHATIDYLINOSITOL N-ACETYLGLUCOSAMINYLTRANSFERASE SUBUNIT P"/>
    <property type="match status" value="1"/>
</dbReference>
<reference evidence="7" key="1">
    <citation type="submission" date="2020-05" db="EMBL/GenBank/DDBJ databases">
        <title>Phylogenomic resolution of chytrid fungi.</title>
        <authorList>
            <person name="Stajich J.E."/>
            <person name="Amses K."/>
            <person name="Simmons R."/>
            <person name="Seto K."/>
            <person name="Myers J."/>
            <person name="Bonds A."/>
            <person name="Quandt C.A."/>
            <person name="Barry K."/>
            <person name="Liu P."/>
            <person name="Grigoriev I."/>
            <person name="Longcore J.E."/>
            <person name="James T.Y."/>
        </authorList>
    </citation>
    <scope>NUCLEOTIDE SEQUENCE</scope>
    <source>
        <strain evidence="7">JEL0379</strain>
    </source>
</reference>
<evidence type="ECO:0000313" key="8">
    <source>
        <dbReference type="Proteomes" id="UP001212152"/>
    </source>
</evidence>
<proteinExistence type="predicted"/>
<keyword evidence="2 5" id="KW-0812">Transmembrane</keyword>
<dbReference type="InterPro" id="IPR052263">
    <property type="entry name" value="GPI_Anchor_Biosynth"/>
</dbReference>
<dbReference type="Pfam" id="PF08510">
    <property type="entry name" value="PIG-P"/>
    <property type="match status" value="1"/>
</dbReference>
<evidence type="ECO:0000256" key="1">
    <source>
        <dbReference type="ARBA" id="ARBA00004141"/>
    </source>
</evidence>
<evidence type="ECO:0000256" key="2">
    <source>
        <dbReference type="ARBA" id="ARBA00022692"/>
    </source>
</evidence>
<keyword evidence="4 5" id="KW-0472">Membrane</keyword>
<dbReference type="GO" id="GO:0016020">
    <property type="term" value="C:membrane"/>
    <property type="evidence" value="ECO:0007669"/>
    <property type="project" value="UniProtKB-SubCell"/>
</dbReference>
<dbReference type="GO" id="GO:0006506">
    <property type="term" value="P:GPI anchor biosynthetic process"/>
    <property type="evidence" value="ECO:0007669"/>
    <property type="project" value="TreeGrafter"/>
</dbReference>
<feature type="transmembrane region" description="Helical" evidence="5">
    <location>
        <begin position="60"/>
        <end position="86"/>
    </location>
</feature>